<dbReference type="Proteomes" id="UP000742098">
    <property type="component" value="Unassembled WGS sequence"/>
</dbReference>
<proteinExistence type="predicted"/>
<name>A0A921H6Y8_9BACT</name>
<accession>A0A921H6Y8</accession>
<evidence type="ECO:0000313" key="2">
    <source>
        <dbReference type="Proteomes" id="UP000742098"/>
    </source>
</evidence>
<organism evidence="1 2">
    <name type="scientific">Butyricimonas virosa</name>
    <dbReference type="NCBI Taxonomy" id="544645"/>
    <lineage>
        <taxon>Bacteria</taxon>
        <taxon>Pseudomonadati</taxon>
        <taxon>Bacteroidota</taxon>
        <taxon>Bacteroidia</taxon>
        <taxon>Bacteroidales</taxon>
        <taxon>Odoribacteraceae</taxon>
        <taxon>Butyricimonas</taxon>
    </lineage>
</organism>
<reference evidence="1" key="2">
    <citation type="submission" date="2021-09" db="EMBL/GenBank/DDBJ databases">
        <authorList>
            <person name="Gilroy R."/>
        </authorList>
    </citation>
    <scope>NUCLEOTIDE SEQUENCE</scope>
    <source>
        <strain evidence="1">6966</strain>
    </source>
</reference>
<protein>
    <submittedName>
        <fullName evidence="1">Uncharacterized protein</fullName>
    </submittedName>
</protein>
<evidence type="ECO:0000313" key="1">
    <source>
        <dbReference type="EMBL" id="HJF70885.1"/>
    </source>
</evidence>
<reference evidence="1" key="1">
    <citation type="journal article" date="2021" name="PeerJ">
        <title>Extensive microbial diversity within the chicken gut microbiome revealed by metagenomics and culture.</title>
        <authorList>
            <person name="Gilroy R."/>
            <person name="Ravi A."/>
            <person name="Getino M."/>
            <person name="Pursley I."/>
            <person name="Horton D.L."/>
            <person name="Alikhan N.F."/>
            <person name="Baker D."/>
            <person name="Gharbi K."/>
            <person name="Hall N."/>
            <person name="Watson M."/>
            <person name="Adriaenssens E.M."/>
            <person name="Foster-Nyarko E."/>
            <person name="Jarju S."/>
            <person name="Secka A."/>
            <person name="Antonio M."/>
            <person name="Oren A."/>
            <person name="Chaudhuri R.R."/>
            <person name="La Ragione R."/>
            <person name="Hildebrand F."/>
            <person name="Pallen M.J."/>
        </authorList>
    </citation>
    <scope>NUCLEOTIDE SEQUENCE</scope>
    <source>
        <strain evidence="1">6966</strain>
    </source>
</reference>
<gene>
    <name evidence="1" type="ORF">K8V05_09050</name>
</gene>
<dbReference type="AlphaFoldDB" id="A0A921H6Y8"/>
<dbReference type="EMBL" id="DYVS01000149">
    <property type="protein sequence ID" value="HJF70885.1"/>
    <property type="molecule type" value="Genomic_DNA"/>
</dbReference>
<comment type="caution">
    <text evidence="1">The sequence shown here is derived from an EMBL/GenBank/DDBJ whole genome shotgun (WGS) entry which is preliminary data.</text>
</comment>
<sequence>MEKIFREVVKIVESRTGIEYNELIYSKKQEHVDARSILINLLFNLGFSDTLTARYLNMTRQGVNKLKNTLHDRKKHSFILSTCYQQCSNDVATNNLISNE</sequence>